<dbReference type="OrthoDB" id="9795769at2"/>
<comment type="catalytic activity">
    <reaction evidence="2 15">
        <text>1-(5-phospho-beta-D-ribosyl)-ATP + H2O = 1-(5-phospho-beta-D-ribosyl)-5'-AMP + diphosphate + H(+)</text>
        <dbReference type="Rhea" id="RHEA:22828"/>
        <dbReference type="ChEBI" id="CHEBI:15377"/>
        <dbReference type="ChEBI" id="CHEBI:15378"/>
        <dbReference type="ChEBI" id="CHEBI:33019"/>
        <dbReference type="ChEBI" id="CHEBI:59457"/>
        <dbReference type="ChEBI" id="CHEBI:73183"/>
        <dbReference type="EC" id="3.6.1.31"/>
    </reaction>
</comment>
<keyword evidence="13 15" id="KW-0368">Histidine biosynthesis</keyword>
<evidence type="ECO:0000256" key="1">
    <source>
        <dbReference type="ARBA" id="ARBA00000024"/>
    </source>
</evidence>
<accession>B2KCM7</accession>
<dbReference type="UniPathway" id="UPA00031">
    <property type="reaction ID" value="UER00007"/>
</dbReference>
<dbReference type="EC" id="3.6.1.31" evidence="15"/>
<evidence type="ECO:0000256" key="5">
    <source>
        <dbReference type="ARBA" id="ARBA00005204"/>
    </source>
</evidence>
<keyword evidence="11 15" id="KW-0378">Hydrolase</keyword>
<organism evidence="17 18">
    <name type="scientific">Elusimicrobium minutum (strain Pei191)</name>
    <dbReference type="NCBI Taxonomy" id="445932"/>
    <lineage>
        <taxon>Bacteria</taxon>
        <taxon>Pseudomonadati</taxon>
        <taxon>Elusimicrobiota</taxon>
        <taxon>Elusimicrobia</taxon>
        <taxon>Elusimicrobiales</taxon>
        <taxon>Elusimicrobiaceae</taxon>
        <taxon>Elusimicrobium</taxon>
    </lineage>
</organism>
<dbReference type="InterPro" id="IPR002496">
    <property type="entry name" value="PRib_AMP_CycHydrolase_dom"/>
</dbReference>
<evidence type="ECO:0000313" key="17">
    <source>
        <dbReference type="EMBL" id="ACC98273.1"/>
    </source>
</evidence>
<feature type="domain" description="Phosphoribosyl-AMP cyclohydrolase" evidence="16">
    <location>
        <begin position="30"/>
        <end position="102"/>
    </location>
</feature>
<dbReference type="NCBIfam" id="TIGR03188">
    <property type="entry name" value="histidine_hisI"/>
    <property type="match status" value="1"/>
</dbReference>
<keyword evidence="14 15" id="KW-0511">Multifunctional enzyme</keyword>
<dbReference type="GO" id="GO:0004635">
    <property type="term" value="F:phosphoribosyl-AMP cyclohydrolase activity"/>
    <property type="evidence" value="ECO:0007669"/>
    <property type="project" value="UniProtKB-UniRule"/>
</dbReference>
<proteinExistence type="inferred from homology"/>
<comment type="similarity">
    <text evidence="6 15">In the C-terminal section; belongs to the PRA-PH family.</text>
</comment>
<keyword evidence="9 15" id="KW-0028">Amino-acid biosynthesis</keyword>
<dbReference type="Proteomes" id="UP000001029">
    <property type="component" value="Chromosome"/>
</dbReference>
<comment type="subcellular location">
    <subcellularLocation>
        <location evidence="3 15">Cytoplasm</location>
    </subcellularLocation>
</comment>
<dbReference type="NCBIfam" id="NF002747">
    <property type="entry name" value="PRK02759.1"/>
    <property type="match status" value="1"/>
</dbReference>
<dbReference type="HAMAP" id="MF_01020">
    <property type="entry name" value="HisE"/>
    <property type="match status" value="1"/>
</dbReference>
<keyword evidence="8 15" id="KW-0963">Cytoplasm</keyword>
<evidence type="ECO:0000256" key="3">
    <source>
        <dbReference type="ARBA" id="ARBA00004496"/>
    </source>
</evidence>
<evidence type="ECO:0000256" key="12">
    <source>
        <dbReference type="ARBA" id="ARBA00022840"/>
    </source>
</evidence>
<protein>
    <recommendedName>
        <fullName evidence="15">Histidine biosynthesis bifunctional protein HisIE</fullName>
    </recommendedName>
    <domain>
        <recommendedName>
            <fullName evidence="15">Phosphoribosyl-AMP cyclohydrolase</fullName>
            <shortName evidence="15">PRA-CH</shortName>
            <ecNumber evidence="15">3.5.4.19</ecNumber>
        </recommendedName>
    </domain>
    <domain>
        <recommendedName>
            <fullName evidence="15">Phosphoribosyl-ATP pyrophosphatase</fullName>
            <shortName evidence="15">PRA-PH</shortName>
            <ecNumber evidence="15">3.6.1.31</ecNumber>
        </recommendedName>
    </domain>
</protein>
<dbReference type="CDD" id="cd11534">
    <property type="entry name" value="NTP-PPase_HisIE_like"/>
    <property type="match status" value="1"/>
</dbReference>
<dbReference type="GO" id="GO:0000105">
    <property type="term" value="P:L-histidine biosynthetic process"/>
    <property type="evidence" value="ECO:0007669"/>
    <property type="project" value="UniProtKB-UniRule"/>
</dbReference>
<dbReference type="InterPro" id="IPR023019">
    <property type="entry name" value="His_synth_HisIE"/>
</dbReference>
<dbReference type="HOGENOM" id="CLU_048577_3_1_0"/>
<keyword evidence="12 15" id="KW-0067">ATP-binding</keyword>
<dbReference type="Gene3D" id="3.10.20.810">
    <property type="entry name" value="Phosphoribosyl-AMP cyclohydrolase"/>
    <property type="match status" value="1"/>
</dbReference>
<dbReference type="InterPro" id="IPR008179">
    <property type="entry name" value="HisE"/>
</dbReference>
<dbReference type="EMBL" id="CP001055">
    <property type="protein sequence ID" value="ACC98273.1"/>
    <property type="molecule type" value="Genomic_DNA"/>
</dbReference>
<name>B2KCM7_ELUMP</name>
<dbReference type="InterPro" id="IPR021130">
    <property type="entry name" value="PRib-ATP_PPHydrolase-like"/>
</dbReference>
<dbReference type="Pfam" id="PF01503">
    <property type="entry name" value="PRA-PH"/>
    <property type="match status" value="1"/>
</dbReference>
<reference evidence="17 18" key="1">
    <citation type="journal article" date="2009" name="Appl. Environ. Microbiol.">
        <title>Genomic analysis of 'Elusimicrobium minutum,' the first cultivated representative of the phylum 'Elusimicrobia' (formerly termite group 1).</title>
        <authorList>
            <person name="Herlemann D.P.R."/>
            <person name="Geissinger O."/>
            <person name="Ikeda-Ohtsubo W."/>
            <person name="Kunin V."/>
            <person name="Sun H."/>
            <person name="Lapidus A."/>
            <person name="Hugenholtz P."/>
            <person name="Brune A."/>
        </authorList>
    </citation>
    <scope>NUCLEOTIDE SEQUENCE [LARGE SCALE GENOMIC DNA]</scope>
    <source>
        <strain evidence="17 18">Pei191</strain>
    </source>
</reference>
<dbReference type="SUPFAM" id="SSF141734">
    <property type="entry name" value="HisI-like"/>
    <property type="match status" value="1"/>
</dbReference>
<dbReference type="FunFam" id="1.10.287.1080:FF:000002">
    <property type="entry name" value="Histidine biosynthesis bifunctional protein HisIE"/>
    <property type="match status" value="1"/>
</dbReference>
<keyword evidence="10 15" id="KW-0547">Nucleotide-binding</keyword>
<evidence type="ECO:0000256" key="4">
    <source>
        <dbReference type="ARBA" id="ARBA00005169"/>
    </source>
</evidence>
<dbReference type="RefSeq" id="WP_012414888.1">
    <property type="nucleotide sequence ID" value="NC_010644.1"/>
</dbReference>
<dbReference type="GO" id="GO:0005737">
    <property type="term" value="C:cytoplasm"/>
    <property type="evidence" value="ECO:0007669"/>
    <property type="project" value="UniProtKB-SubCell"/>
</dbReference>
<dbReference type="GO" id="GO:0005524">
    <property type="term" value="F:ATP binding"/>
    <property type="evidence" value="ECO:0007669"/>
    <property type="project" value="UniProtKB-KW"/>
</dbReference>
<evidence type="ECO:0000256" key="7">
    <source>
        <dbReference type="ARBA" id="ARBA00008299"/>
    </source>
</evidence>
<dbReference type="Gene3D" id="1.10.287.1080">
    <property type="entry name" value="MazG-like"/>
    <property type="match status" value="1"/>
</dbReference>
<dbReference type="PANTHER" id="PTHR42945">
    <property type="entry name" value="HISTIDINE BIOSYNTHESIS BIFUNCTIONAL PROTEIN"/>
    <property type="match status" value="1"/>
</dbReference>
<evidence type="ECO:0000256" key="14">
    <source>
        <dbReference type="ARBA" id="ARBA00023268"/>
    </source>
</evidence>
<dbReference type="AlphaFoldDB" id="B2KCM7"/>
<dbReference type="FunFam" id="3.10.20.810:FF:000001">
    <property type="entry name" value="Histidine biosynthesis bifunctional protein HisIE"/>
    <property type="match status" value="1"/>
</dbReference>
<evidence type="ECO:0000256" key="13">
    <source>
        <dbReference type="ARBA" id="ARBA00023102"/>
    </source>
</evidence>
<evidence type="ECO:0000256" key="11">
    <source>
        <dbReference type="ARBA" id="ARBA00022801"/>
    </source>
</evidence>
<evidence type="ECO:0000256" key="10">
    <source>
        <dbReference type="ARBA" id="ARBA00022741"/>
    </source>
</evidence>
<keyword evidence="18" id="KW-1185">Reference proteome</keyword>
<evidence type="ECO:0000256" key="15">
    <source>
        <dbReference type="HAMAP-Rule" id="MF_01019"/>
    </source>
</evidence>
<dbReference type="GO" id="GO:0004636">
    <property type="term" value="F:phosphoribosyl-ATP diphosphatase activity"/>
    <property type="evidence" value="ECO:0007669"/>
    <property type="project" value="UniProtKB-UniRule"/>
</dbReference>
<feature type="region of interest" description="Phosphoribosyl-ATP pyrophosphohydrolase" evidence="15">
    <location>
        <begin position="113"/>
        <end position="202"/>
    </location>
</feature>
<feature type="region of interest" description="Phosphoribosyl-AMP cyclohydrolase" evidence="15">
    <location>
        <begin position="1"/>
        <end position="112"/>
    </location>
</feature>
<dbReference type="STRING" id="445932.Emin_0718"/>
<dbReference type="Pfam" id="PF01502">
    <property type="entry name" value="PRA-CH"/>
    <property type="match status" value="1"/>
</dbReference>
<dbReference type="PANTHER" id="PTHR42945:SF9">
    <property type="entry name" value="HISTIDINE BIOSYNTHESIS BIFUNCTIONAL PROTEIN HISIE"/>
    <property type="match status" value="1"/>
</dbReference>
<comment type="catalytic activity">
    <reaction evidence="1 15">
        <text>1-(5-phospho-beta-D-ribosyl)-5'-AMP + H2O = 1-(5-phospho-beta-D-ribosyl)-5-[(5-phospho-beta-D-ribosylamino)methylideneamino]imidazole-4-carboxamide</text>
        <dbReference type="Rhea" id="RHEA:20049"/>
        <dbReference type="ChEBI" id="CHEBI:15377"/>
        <dbReference type="ChEBI" id="CHEBI:58435"/>
        <dbReference type="ChEBI" id="CHEBI:59457"/>
        <dbReference type="EC" id="3.5.4.19"/>
    </reaction>
</comment>
<dbReference type="SUPFAM" id="SSF101386">
    <property type="entry name" value="all-alpha NTP pyrophosphatases"/>
    <property type="match status" value="1"/>
</dbReference>
<gene>
    <name evidence="15" type="primary">hisI</name>
    <name evidence="15" type="synonym">hisIE</name>
    <name evidence="17" type="ordered locus">Emin_0718</name>
</gene>
<evidence type="ECO:0000256" key="2">
    <source>
        <dbReference type="ARBA" id="ARBA00001460"/>
    </source>
</evidence>
<dbReference type="NCBIfam" id="NF000768">
    <property type="entry name" value="PRK00051.1"/>
    <property type="match status" value="1"/>
</dbReference>
<evidence type="ECO:0000256" key="6">
    <source>
        <dbReference type="ARBA" id="ARBA00007731"/>
    </source>
</evidence>
<evidence type="ECO:0000256" key="8">
    <source>
        <dbReference type="ARBA" id="ARBA00022490"/>
    </source>
</evidence>
<evidence type="ECO:0000259" key="16">
    <source>
        <dbReference type="Pfam" id="PF01502"/>
    </source>
</evidence>
<dbReference type="InterPro" id="IPR038019">
    <property type="entry name" value="PRib_AMP_CycHydrolase_sf"/>
</dbReference>
<comment type="pathway">
    <text evidence="4 15">Amino-acid biosynthesis; L-histidine biosynthesis; L-histidine from 5-phospho-alpha-D-ribose 1-diphosphate: step 3/9.</text>
</comment>
<evidence type="ECO:0000313" key="18">
    <source>
        <dbReference type="Proteomes" id="UP000001029"/>
    </source>
</evidence>
<dbReference type="KEGG" id="emi:Emin_0718"/>
<comment type="similarity">
    <text evidence="7 15">In the N-terminal section; belongs to the PRA-CH family.</text>
</comment>
<evidence type="ECO:0000256" key="9">
    <source>
        <dbReference type="ARBA" id="ARBA00022605"/>
    </source>
</evidence>
<comment type="pathway">
    <text evidence="5 15">Amino-acid biosynthesis; L-histidine biosynthesis; L-histidine from 5-phospho-alpha-D-ribose 1-diphosphate: step 2/9.</text>
</comment>
<dbReference type="HAMAP" id="MF_01019">
    <property type="entry name" value="HisIE"/>
    <property type="match status" value="1"/>
</dbReference>
<sequence length="202" mass="22147">MTDVNKVDFNKSGGLVPVIVQDNKTMRVLMLGYMNKEALEQTLKTKKITFFSRSKNRLWIKGETSGNFLTLESISQDCDNDALLARATPLGPVCHTGETSCFGDGSANSLAWLSKLEDVIEKRKKADPKESYTAKLFERGIERIAQKVGEEGLETALAAVAPAKAAELPGEAADLIFHLLVLLNAKGLNLADICQVLEQRHK</sequence>
<dbReference type="EC" id="3.5.4.19" evidence="15"/>